<dbReference type="EMBL" id="CM037159">
    <property type="protein sequence ID" value="KAH7865840.1"/>
    <property type="molecule type" value="Genomic_DNA"/>
</dbReference>
<proteinExistence type="predicted"/>
<comment type="caution">
    <text evidence="1">The sequence shown here is derived from an EMBL/GenBank/DDBJ whole genome shotgun (WGS) entry which is preliminary data.</text>
</comment>
<protein>
    <submittedName>
        <fullName evidence="1">Uncharacterized protein</fullName>
    </submittedName>
</protein>
<name>A0ACB7ZJV8_9ERIC</name>
<reference evidence="1 2" key="1">
    <citation type="journal article" date="2021" name="Hortic Res">
        <title>High-quality reference genome and annotation aids understanding of berry development for evergreen blueberry (Vaccinium darrowii).</title>
        <authorList>
            <person name="Yu J."/>
            <person name="Hulse-Kemp A.M."/>
            <person name="Babiker E."/>
            <person name="Staton M."/>
        </authorList>
    </citation>
    <scope>NUCLEOTIDE SEQUENCE [LARGE SCALE GENOMIC DNA]</scope>
    <source>
        <strain evidence="2">cv. NJ 8807/NJ 8810</strain>
        <tissue evidence="1">Young leaf</tissue>
    </source>
</reference>
<evidence type="ECO:0000313" key="2">
    <source>
        <dbReference type="Proteomes" id="UP000828048"/>
    </source>
</evidence>
<sequence>MDGRVQVKQEIIEHFKPPESNRNTDHSKPTPFIDLSSSDSDSDSDSSSSSSSDDDGSVNGKRPRVSSSVDGSFHKKKKKKKKTMAALSGLLPLGFLDPLPLKNAPSPRPLQVASPLTPPKVNGSAIVVGGSKHFWKAGDYEGAPQQSDWEISLGGMDHVRIHPRFLHSNATSHKWVLGAFAELLDNALDEVCNGATFVNVDMLKNRKDGSRMLFVEDNGGGMDPDKMRQCVSLGYSAKSKLANTIGQYGNGFKTSTMRLGADVIVFSRCCGKDRRRPTQSIGLLSYTFLRSTGKEDIVVPMLDYESGGQEWNKMQRSSASDWNRNLETILRWSPFSSEADLLQEFNQMEDHGTRIIIYNLWEDDHGQLELDFDADAYDIQIRGVNRDEKNILMSKQFPNSKHFLTYRHSLRSYASILYLRLPPRFQIILRGKDVEHHNIVNDLMMTEEITYRPQTTADGVIGVPRDPNVVAVVTMGFVKDAEAHIDVQGFNVYHKNRLIKPFWRVWNACGSDGRGVIGVLEANFVEPAHDKQGFERTIVLSRLEARLVQIQRTFWNTNCHKVGYSVRCYRKNINRTVSDILDSQKPKQGRKESKGLVKMVDKSYRNVHPNVKEEIGNKIYGKSGSTHYPSEGYDINGNDCSPSISKSNTLNLLKEANERLKEKLKEKEEAIAGELLHDIELEKERGTSIENKIELATRKIEALSKEQDGLVTIFAEERVRRDSEEENLRSKLKKASDFIQELLDRVRQLESM</sequence>
<dbReference type="Proteomes" id="UP000828048">
    <property type="component" value="Chromosome 9"/>
</dbReference>
<gene>
    <name evidence="1" type="ORF">Vadar_011904</name>
</gene>
<organism evidence="1 2">
    <name type="scientific">Vaccinium darrowii</name>
    <dbReference type="NCBI Taxonomy" id="229202"/>
    <lineage>
        <taxon>Eukaryota</taxon>
        <taxon>Viridiplantae</taxon>
        <taxon>Streptophyta</taxon>
        <taxon>Embryophyta</taxon>
        <taxon>Tracheophyta</taxon>
        <taxon>Spermatophyta</taxon>
        <taxon>Magnoliopsida</taxon>
        <taxon>eudicotyledons</taxon>
        <taxon>Gunneridae</taxon>
        <taxon>Pentapetalae</taxon>
        <taxon>asterids</taxon>
        <taxon>Ericales</taxon>
        <taxon>Ericaceae</taxon>
        <taxon>Vaccinioideae</taxon>
        <taxon>Vaccinieae</taxon>
        <taxon>Vaccinium</taxon>
    </lineage>
</organism>
<accession>A0ACB7ZJV8</accession>
<keyword evidence="2" id="KW-1185">Reference proteome</keyword>
<evidence type="ECO:0000313" key="1">
    <source>
        <dbReference type="EMBL" id="KAH7865840.1"/>
    </source>
</evidence>